<evidence type="ECO:0000256" key="2">
    <source>
        <dbReference type="ARBA" id="ARBA00005684"/>
    </source>
</evidence>
<evidence type="ECO:0000256" key="5">
    <source>
        <dbReference type="ARBA" id="ARBA00022676"/>
    </source>
</evidence>
<keyword evidence="12" id="KW-1185">Reference proteome</keyword>
<evidence type="ECO:0000256" key="8">
    <source>
        <dbReference type="ARBA" id="ARBA00031423"/>
    </source>
</evidence>
<dbReference type="EC" id="2.4.1.25" evidence="3 10"/>
<dbReference type="AlphaFoldDB" id="A0A949JWN5"/>
<dbReference type="NCBIfam" id="NF011080">
    <property type="entry name" value="PRK14508.1-3"/>
    <property type="match status" value="1"/>
</dbReference>
<organism evidence="11 12">
    <name type="scientific">Diplocloster agilis</name>
    <dbReference type="NCBI Taxonomy" id="2850323"/>
    <lineage>
        <taxon>Bacteria</taxon>
        <taxon>Bacillati</taxon>
        <taxon>Bacillota</taxon>
        <taxon>Clostridia</taxon>
        <taxon>Lachnospirales</taxon>
        <taxon>Lachnospiraceae</taxon>
        <taxon>Diplocloster</taxon>
    </lineage>
</organism>
<evidence type="ECO:0000256" key="7">
    <source>
        <dbReference type="ARBA" id="ARBA00023277"/>
    </source>
</evidence>
<evidence type="ECO:0000256" key="1">
    <source>
        <dbReference type="ARBA" id="ARBA00000439"/>
    </source>
</evidence>
<protein>
    <recommendedName>
        <fullName evidence="4 10">4-alpha-glucanotransferase</fullName>
        <ecNumber evidence="3 10">2.4.1.25</ecNumber>
    </recommendedName>
    <alternativeName>
        <fullName evidence="8 10">Amylomaltase</fullName>
    </alternativeName>
    <alternativeName>
        <fullName evidence="9 10">Disproportionating enzyme</fullName>
    </alternativeName>
</protein>
<dbReference type="RefSeq" id="WP_158345873.1">
    <property type="nucleotide sequence ID" value="NZ_JAHQCW010000010.1"/>
</dbReference>
<evidence type="ECO:0000256" key="10">
    <source>
        <dbReference type="RuleBase" id="RU361207"/>
    </source>
</evidence>
<proteinExistence type="inferred from homology"/>
<evidence type="ECO:0000313" key="12">
    <source>
        <dbReference type="Proteomes" id="UP000712157"/>
    </source>
</evidence>
<dbReference type="GO" id="GO:0005975">
    <property type="term" value="P:carbohydrate metabolic process"/>
    <property type="evidence" value="ECO:0007669"/>
    <property type="project" value="InterPro"/>
</dbReference>
<comment type="similarity">
    <text evidence="2 10">Belongs to the disproportionating enzyme family.</text>
</comment>
<dbReference type="GO" id="GO:0004134">
    <property type="term" value="F:4-alpha-glucanotransferase activity"/>
    <property type="evidence" value="ECO:0007669"/>
    <property type="project" value="UniProtKB-EC"/>
</dbReference>
<dbReference type="SUPFAM" id="SSF51445">
    <property type="entry name" value="(Trans)glycosidases"/>
    <property type="match status" value="1"/>
</dbReference>
<dbReference type="Gene3D" id="3.20.20.80">
    <property type="entry name" value="Glycosidases"/>
    <property type="match status" value="1"/>
</dbReference>
<keyword evidence="6 10" id="KW-0808">Transferase</keyword>
<dbReference type="InterPro" id="IPR003385">
    <property type="entry name" value="Glyco_hydro_77"/>
</dbReference>
<evidence type="ECO:0000256" key="4">
    <source>
        <dbReference type="ARBA" id="ARBA00020295"/>
    </source>
</evidence>
<comment type="caution">
    <text evidence="11">The sequence shown here is derived from an EMBL/GenBank/DDBJ whole genome shotgun (WGS) entry which is preliminary data.</text>
</comment>
<evidence type="ECO:0000256" key="3">
    <source>
        <dbReference type="ARBA" id="ARBA00012560"/>
    </source>
</evidence>
<dbReference type="PANTHER" id="PTHR32438:SF5">
    <property type="entry name" value="4-ALPHA-GLUCANOTRANSFERASE DPE1, CHLOROPLASTIC_AMYLOPLASTIC"/>
    <property type="match status" value="1"/>
</dbReference>
<keyword evidence="5 10" id="KW-0328">Glycosyltransferase</keyword>
<dbReference type="Pfam" id="PF02446">
    <property type="entry name" value="Glyco_hydro_77"/>
    <property type="match status" value="1"/>
</dbReference>
<gene>
    <name evidence="11" type="primary">malQ</name>
    <name evidence="11" type="ORF">KTH89_08370</name>
</gene>
<dbReference type="PANTHER" id="PTHR32438">
    <property type="entry name" value="4-ALPHA-GLUCANOTRANSFERASE DPE1, CHLOROPLASTIC/AMYLOPLASTIC"/>
    <property type="match status" value="1"/>
</dbReference>
<evidence type="ECO:0000256" key="6">
    <source>
        <dbReference type="ARBA" id="ARBA00022679"/>
    </source>
</evidence>
<keyword evidence="7 10" id="KW-0119">Carbohydrate metabolism</keyword>
<reference evidence="11" key="1">
    <citation type="submission" date="2021-06" db="EMBL/GenBank/DDBJ databases">
        <title>Description of novel taxa of the family Lachnospiraceae.</title>
        <authorList>
            <person name="Chaplin A.V."/>
            <person name="Sokolova S.R."/>
            <person name="Pikina A.P."/>
            <person name="Korzhanova M."/>
            <person name="Belova V."/>
            <person name="Korostin D."/>
            <person name="Efimov B.A."/>
        </authorList>
    </citation>
    <scope>NUCLEOTIDE SEQUENCE</scope>
    <source>
        <strain evidence="11">ASD5720</strain>
    </source>
</reference>
<dbReference type="EMBL" id="JAHQCW010000010">
    <property type="protein sequence ID" value="MBU9736550.1"/>
    <property type="molecule type" value="Genomic_DNA"/>
</dbReference>
<dbReference type="NCBIfam" id="TIGR00217">
    <property type="entry name" value="malQ"/>
    <property type="match status" value="1"/>
</dbReference>
<comment type="catalytic activity">
    <reaction evidence="1 10">
        <text>Transfers a segment of a (1-&gt;4)-alpha-D-glucan to a new position in an acceptor, which may be glucose or a (1-&gt;4)-alpha-D-glucan.</text>
        <dbReference type="EC" id="2.4.1.25"/>
    </reaction>
</comment>
<name>A0A949JWN5_9FIRM</name>
<dbReference type="InterPro" id="IPR017853">
    <property type="entry name" value="GH"/>
</dbReference>
<evidence type="ECO:0000313" key="11">
    <source>
        <dbReference type="EMBL" id="MBU9736550.1"/>
    </source>
</evidence>
<evidence type="ECO:0000256" key="9">
    <source>
        <dbReference type="ARBA" id="ARBA00031501"/>
    </source>
</evidence>
<dbReference type="Proteomes" id="UP000712157">
    <property type="component" value="Unassembled WGS sequence"/>
</dbReference>
<sequence length="493" mass="57464">MRANGILLPVSSLPSRYGIGSFSKSAYDFIDFLREAGQRYWQILPLGPTGYGDSPYQSFSTFAGNPYFIDLDELAAQGLLTREECESCDFGDSPAYIDYEKIYLSRFRILRKAFDRSHIQQNPEFQKFCQDQALWLEDYSLYRAVKDSCGGVSWIEWPEDIRLRKQEALADYERKYAEEIEFQKYQQYLFWTQWKKLKNYANANGIQIVGDLPIYVAFDSADSWANTDLFQFDQDLKPIAVAGCPPDGFSATGQLWGNPLYDWDYHRQTGFAWWMKRIAHCFRLYDMVRIDHFRGFDEYYSIPYGEKTAVNGTWKPGPGLTLFETLQREMGDLQIIAEDLGYLTDSVRKLLKDTGYPGMKVLEFAFDSREESDYLPHNYTENCVVYTGTHDNNTVQGWYDELSDHDRSFSARYVNNEDHSRGRIHWDFIRLAMGSVARLCIIPIQDFLGLGREARINMPSTLGDNWKWRLTEGQLTWELAREIRELTRLFGRG</sequence>
<accession>A0A949JWN5</accession>